<keyword evidence="1" id="KW-0472">Membrane</keyword>
<keyword evidence="1" id="KW-0812">Transmembrane</keyword>
<accession>A0A1H5W310</accession>
<dbReference type="RefSeq" id="WP_280177576.1">
    <property type="nucleotide sequence ID" value="NZ_FNUY01000002.1"/>
</dbReference>
<keyword evidence="1" id="KW-1133">Transmembrane helix</keyword>
<protein>
    <submittedName>
        <fullName evidence="2">Uncharacterized protein</fullName>
    </submittedName>
</protein>
<proteinExistence type="predicted"/>
<organism evidence="2 3">
    <name type="scientific">Bosea lathyri</name>
    <dbReference type="NCBI Taxonomy" id="1036778"/>
    <lineage>
        <taxon>Bacteria</taxon>
        <taxon>Pseudomonadati</taxon>
        <taxon>Pseudomonadota</taxon>
        <taxon>Alphaproteobacteria</taxon>
        <taxon>Hyphomicrobiales</taxon>
        <taxon>Boseaceae</taxon>
        <taxon>Bosea</taxon>
    </lineage>
</organism>
<sequence>MFQILPGHRRPSLSTVLIWVAVTVLWWSALCLVSGRLIWLW</sequence>
<reference evidence="2 3" key="1">
    <citation type="submission" date="2016-10" db="EMBL/GenBank/DDBJ databases">
        <authorList>
            <person name="de Groot N.N."/>
        </authorList>
    </citation>
    <scope>NUCLEOTIDE SEQUENCE [LARGE SCALE GENOMIC DNA]</scope>
    <source>
        <strain evidence="2 3">DSM 26656</strain>
    </source>
</reference>
<gene>
    <name evidence="2" type="ORF">SAMN04488115_102541</name>
</gene>
<keyword evidence="3" id="KW-1185">Reference proteome</keyword>
<evidence type="ECO:0000313" key="2">
    <source>
        <dbReference type="EMBL" id="SEF93865.1"/>
    </source>
</evidence>
<dbReference type="EMBL" id="FNUY01000002">
    <property type="protein sequence ID" value="SEF93865.1"/>
    <property type="molecule type" value="Genomic_DNA"/>
</dbReference>
<name>A0A1H5W310_9HYPH</name>
<feature type="transmembrane region" description="Helical" evidence="1">
    <location>
        <begin position="16"/>
        <end position="39"/>
    </location>
</feature>
<dbReference type="Proteomes" id="UP000236743">
    <property type="component" value="Unassembled WGS sequence"/>
</dbReference>
<evidence type="ECO:0000313" key="3">
    <source>
        <dbReference type="Proteomes" id="UP000236743"/>
    </source>
</evidence>
<dbReference type="AlphaFoldDB" id="A0A1H5W310"/>
<evidence type="ECO:0000256" key="1">
    <source>
        <dbReference type="SAM" id="Phobius"/>
    </source>
</evidence>